<keyword evidence="6" id="KW-0963">Cytoplasm</keyword>
<dbReference type="GO" id="GO:0000747">
    <property type="term" value="P:conjugation with cellular fusion"/>
    <property type="evidence" value="ECO:0007669"/>
    <property type="project" value="EnsemblFungi"/>
</dbReference>
<dbReference type="GO" id="GO:0000338">
    <property type="term" value="P:protein deneddylation"/>
    <property type="evidence" value="ECO:0007669"/>
    <property type="project" value="EnsemblFungi"/>
</dbReference>
<evidence type="ECO:0000256" key="9">
    <source>
        <dbReference type="ARBA" id="ARBA00022790"/>
    </source>
</evidence>
<keyword evidence="10" id="KW-0378">Hydrolase</keyword>
<dbReference type="InterPro" id="IPR000555">
    <property type="entry name" value="JAMM/MPN+_dom"/>
</dbReference>
<dbReference type="FunFam" id="3.40.140.10:FF:000203">
    <property type="entry name" value="COP9 signalosome complex subunit 5"/>
    <property type="match status" value="1"/>
</dbReference>
<dbReference type="KEGG" id="kaf:KAFR_0F00360"/>
<dbReference type="OrthoDB" id="605656at2759"/>
<dbReference type="HOGENOM" id="CLU_031199_1_0_1"/>
<evidence type="ECO:0000256" key="5">
    <source>
        <dbReference type="ARBA" id="ARBA00014880"/>
    </source>
</evidence>
<comment type="similarity">
    <text evidence="3">Belongs to the peptidase M67A family. CSN5 subfamily.</text>
</comment>
<evidence type="ECO:0000256" key="13">
    <source>
        <dbReference type="ARBA" id="ARBA00023242"/>
    </source>
</evidence>
<evidence type="ECO:0000256" key="14">
    <source>
        <dbReference type="SAM" id="Coils"/>
    </source>
</evidence>
<dbReference type="GO" id="GO:0071444">
    <property type="term" value="P:cellular response to pheromone"/>
    <property type="evidence" value="ECO:0007669"/>
    <property type="project" value="EnsemblFungi"/>
</dbReference>
<organism evidence="16 17">
    <name type="scientific">Kazachstania africana (strain ATCC 22294 / BCRC 22015 / CBS 2517 / CECT 1963 / NBRC 1671 / NRRL Y-8276)</name>
    <name type="common">Yeast</name>
    <name type="synonym">Kluyveromyces africanus</name>
    <dbReference type="NCBI Taxonomy" id="1071382"/>
    <lineage>
        <taxon>Eukaryota</taxon>
        <taxon>Fungi</taxon>
        <taxon>Dikarya</taxon>
        <taxon>Ascomycota</taxon>
        <taxon>Saccharomycotina</taxon>
        <taxon>Saccharomycetes</taxon>
        <taxon>Saccharomycetales</taxon>
        <taxon>Saccharomycetaceae</taxon>
        <taxon>Kazachstania</taxon>
    </lineage>
</organism>
<evidence type="ECO:0000313" key="17">
    <source>
        <dbReference type="Proteomes" id="UP000005220"/>
    </source>
</evidence>
<dbReference type="GO" id="GO:0046872">
    <property type="term" value="F:metal ion binding"/>
    <property type="evidence" value="ECO:0007669"/>
    <property type="project" value="UniProtKB-KW"/>
</dbReference>
<evidence type="ECO:0000256" key="6">
    <source>
        <dbReference type="ARBA" id="ARBA00022490"/>
    </source>
</evidence>
<keyword evidence="12" id="KW-0482">Metalloprotease</keyword>
<evidence type="ECO:0000256" key="11">
    <source>
        <dbReference type="ARBA" id="ARBA00022833"/>
    </source>
</evidence>
<evidence type="ECO:0000256" key="3">
    <source>
        <dbReference type="ARBA" id="ARBA00006008"/>
    </source>
</evidence>
<dbReference type="SUPFAM" id="SSF102712">
    <property type="entry name" value="JAB1/MPN domain"/>
    <property type="match status" value="1"/>
</dbReference>
<keyword evidence="11" id="KW-0862">Zinc</keyword>
<dbReference type="MEROPS" id="M67.A01"/>
<dbReference type="Gene3D" id="3.40.140.10">
    <property type="entry name" value="Cytidine Deaminase, domain 2"/>
    <property type="match status" value="1"/>
</dbReference>
<dbReference type="EMBL" id="HE650826">
    <property type="protein sequence ID" value="CCF58633.1"/>
    <property type="molecule type" value="Genomic_DNA"/>
</dbReference>
<dbReference type="InterPro" id="IPR050242">
    <property type="entry name" value="JAMM_MPN+_peptidase_M67A"/>
</dbReference>
<dbReference type="AlphaFoldDB" id="H2AW83"/>
<comment type="subcellular location">
    <subcellularLocation>
        <location evidence="2">Cytoplasm</location>
    </subcellularLocation>
    <subcellularLocation>
        <location evidence="1">Nucleus</location>
    </subcellularLocation>
</comment>
<evidence type="ECO:0000256" key="10">
    <source>
        <dbReference type="ARBA" id="ARBA00022801"/>
    </source>
</evidence>
<evidence type="ECO:0000256" key="2">
    <source>
        <dbReference type="ARBA" id="ARBA00004496"/>
    </source>
</evidence>
<evidence type="ECO:0000256" key="7">
    <source>
        <dbReference type="ARBA" id="ARBA00022670"/>
    </source>
</evidence>
<evidence type="ECO:0000259" key="15">
    <source>
        <dbReference type="PROSITE" id="PS50249"/>
    </source>
</evidence>
<dbReference type="GO" id="GO:0070452">
    <property type="term" value="P:positive regulation of ergosterol biosynthetic process"/>
    <property type="evidence" value="ECO:0007669"/>
    <property type="project" value="EnsemblFungi"/>
</dbReference>
<dbReference type="PROSITE" id="PS50249">
    <property type="entry name" value="MPN"/>
    <property type="match status" value="1"/>
</dbReference>
<dbReference type="PANTHER" id="PTHR10410">
    <property type="entry name" value="EUKARYOTIC TRANSLATION INITIATION FACTOR 3 -RELATED"/>
    <property type="match status" value="1"/>
</dbReference>
<reference evidence="16 17" key="1">
    <citation type="journal article" date="2011" name="Proc. Natl. Acad. Sci. U.S.A.">
        <title>Evolutionary erosion of yeast sex chromosomes by mating-type switching accidents.</title>
        <authorList>
            <person name="Gordon J.L."/>
            <person name="Armisen D."/>
            <person name="Proux-Wera E."/>
            <person name="Oheigeartaigh S.S."/>
            <person name="Byrne K.P."/>
            <person name="Wolfe K.H."/>
        </authorList>
    </citation>
    <scope>NUCLEOTIDE SEQUENCE [LARGE SCALE GENOMIC DNA]</scope>
    <source>
        <strain evidence="17">ATCC 22294 / BCRC 22015 / CBS 2517 / CECT 1963 / NBRC 1671 / NRRL Y-8276</strain>
    </source>
</reference>
<evidence type="ECO:0000313" key="16">
    <source>
        <dbReference type="EMBL" id="CCF58633.1"/>
    </source>
</evidence>
<name>H2AW83_KAZAF</name>
<dbReference type="GO" id="GO:0008180">
    <property type="term" value="C:COP9 signalosome"/>
    <property type="evidence" value="ECO:0007669"/>
    <property type="project" value="UniProtKB-KW"/>
</dbReference>
<evidence type="ECO:0000256" key="1">
    <source>
        <dbReference type="ARBA" id="ARBA00004123"/>
    </source>
</evidence>
<dbReference type="RefSeq" id="XP_003957768.1">
    <property type="nucleotide sequence ID" value="XM_003957719.1"/>
</dbReference>
<sequence>MSLPTKSVAELNRFLKEEYIQEQRENEFFDHINGLRTTKSILRPSLSASASTDDLSENVPLIFDPNQDEIIRECNNYKQNEREKLEVDAQYYDSVLISKLACEQILNHSIEGNRIEVMGMLLGMTVASQFIIFDSFKLPVQGTETRVNAQSESYEYMVQYVSEFAQKNNNIVGWYHSHPDYNCWLSNIDMTTQDLNQSYQDPYLAIVVDPIKSLKEKKICMGAFRTIKENDVLQSYQLPLYVFDSALNKLVDETTLNLKISNINLNGEYLLLKNLLDNMKQVSNYNELVEEDVQNLRSRTSERNNKFRIYDSPRENPRNKDASAHIPLLDRGHRNKSTSSLLHLMSSGNEESDIDMERDSSSGIEFDLGSASSSLYTVMDAPGPTTTSSLSHFPQLPVQNTRRTDVAQRDLENNLLSGTERSNMESETHVIDYEKHSLKNNHSGTINNVTMALQKGQLRSNYISSKQALFRLKIEEYKKLRFYKDAFTL</sequence>
<evidence type="ECO:0000256" key="8">
    <source>
        <dbReference type="ARBA" id="ARBA00022723"/>
    </source>
</evidence>
<accession>H2AW83</accession>
<keyword evidence="17" id="KW-1185">Reference proteome</keyword>
<proteinExistence type="inferred from homology"/>
<dbReference type="FunCoup" id="H2AW83">
    <property type="interactions" value="66"/>
</dbReference>
<evidence type="ECO:0000256" key="12">
    <source>
        <dbReference type="ARBA" id="ARBA00023049"/>
    </source>
</evidence>
<keyword evidence="14" id="KW-0175">Coiled coil</keyword>
<dbReference type="InterPro" id="IPR037518">
    <property type="entry name" value="MPN"/>
</dbReference>
<dbReference type="GeneID" id="13884101"/>
<dbReference type="Pfam" id="PF01398">
    <property type="entry name" value="JAB"/>
    <property type="match status" value="1"/>
</dbReference>
<dbReference type="STRING" id="1071382.H2AW83"/>
<dbReference type="GO" id="GO:0005737">
    <property type="term" value="C:cytoplasm"/>
    <property type="evidence" value="ECO:0007669"/>
    <property type="project" value="UniProtKB-SubCell"/>
</dbReference>
<gene>
    <name evidence="16" type="primary">KAFR0F00360</name>
    <name evidence="16" type="ORF">KAFR_0F00360</name>
</gene>
<comment type="subunit">
    <text evidence="4">Component of the COP9 signalosome (CSN) complex.</text>
</comment>
<keyword evidence="13" id="KW-0539">Nucleus</keyword>
<dbReference type="InParanoid" id="H2AW83"/>
<dbReference type="GO" id="GO:0006508">
    <property type="term" value="P:proteolysis"/>
    <property type="evidence" value="ECO:0007669"/>
    <property type="project" value="UniProtKB-KW"/>
</dbReference>
<evidence type="ECO:0000256" key="4">
    <source>
        <dbReference type="ARBA" id="ARBA00011098"/>
    </source>
</evidence>
<feature type="domain" description="MPN" evidence="15">
    <location>
        <begin position="95"/>
        <end position="230"/>
    </location>
</feature>
<protein>
    <recommendedName>
        <fullName evidence="5">COP9 signalosome complex subunit 5</fullName>
    </recommendedName>
</protein>
<feature type="coiled-coil region" evidence="14">
    <location>
        <begin position="272"/>
        <end position="299"/>
    </location>
</feature>
<dbReference type="Proteomes" id="UP000005220">
    <property type="component" value="Chromosome 6"/>
</dbReference>
<keyword evidence="7" id="KW-0645">Protease</keyword>
<dbReference type="GO" id="GO:0004222">
    <property type="term" value="F:metalloendopeptidase activity"/>
    <property type="evidence" value="ECO:0007669"/>
    <property type="project" value="EnsemblFungi"/>
</dbReference>
<keyword evidence="8" id="KW-0479">Metal-binding</keyword>
<keyword evidence="9" id="KW-0736">Signalosome</keyword>
<dbReference type="eggNOG" id="KOG1554">
    <property type="taxonomic scope" value="Eukaryota"/>
</dbReference>
<dbReference type="SMART" id="SM00232">
    <property type="entry name" value="JAB_MPN"/>
    <property type="match status" value="1"/>
</dbReference>